<dbReference type="OrthoDB" id="9806189at2"/>
<evidence type="ECO:0000313" key="3">
    <source>
        <dbReference type="Proteomes" id="UP000215214"/>
    </source>
</evidence>
<dbReference type="AlphaFoldDB" id="A0A238U969"/>
<sequence>MKKVIIVHLEIKQESRESFMKETFSITSKSKEEIGCLEYNVLENCYSENKFMIYEVYENNKAFDDHKESEHYKKYISFVMPILAKEPVIEIY</sequence>
<proteinExistence type="predicted"/>
<dbReference type="EMBL" id="LT899436">
    <property type="protein sequence ID" value="SNR15118.1"/>
    <property type="molecule type" value="Genomic_DNA"/>
</dbReference>
<name>A0A238U969_9FLAO</name>
<protein>
    <recommendedName>
        <fullName evidence="1">ABM domain-containing protein</fullName>
    </recommendedName>
</protein>
<dbReference type="SUPFAM" id="SSF54909">
    <property type="entry name" value="Dimeric alpha+beta barrel"/>
    <property type="match status" value="1"/>
</dbReference>
<dbReference type="RefSeq" id="WP_095070630.1">
    <property type="nucleotide sequence ID" value="NZ_LT899436.1"/>
</dbReference>
<dbReference type="Proteomes" id="UP000215214">
    <property type="component" value="Chromosome TJEJU"/>
</dbReference>
<reference evidence="2 3" key="1">
    <citation type="submission" date="2017-07" db="EMBL/GenBank/DDBJ databases">
        <authorList>
            <person name="Sun Z.S."/>
            <person name="Albrecht U."/>
            <person name="Echele G."/>
            <person name="Lee C.C."/>
        </authorList>
    </citation>
    <scope>NUCLEOTIDE SEQUENCE [LARGE SCALE GENOMIC DNA]</scope>
    <source>
        <strain evidence="3">type strain: KCTC 22618</strain>
    </source>
</reference>
<dbReference type="Gene3D" id="3.30.70.100">
    <property type="match status" value="1"/>
</dbReference>
<evidence type="ECO:0000313" key="2">
    <source>
        <dbReference type="EMBL" id="SNR15118.1"/>
    </source>
</evidence>
<dbReference type="InterPro" id="IPR007138">
    <property type="entry name" value="ABM_dom"/>
</dbReference>
<dbReference type="PANTHER" id="PTHR33336:SF15">
    <property type="entry name" value="ABM DOMAIN-CONTAINING PROTEIN"/>
    <property type="match status" value="1"/>
</dbReference>
<dbReference type="Pfam" id="PF03992">
    <property type="entry name" value="ABM"/>
    <property type="match status" value="1"/>
</dbReference>
<dbReference type="PANTHER" id="PTHR33336">
    <property type="entry name" value="QUINOL MONOOXYGENASE YGIN-RELATED"/>
    <property type="match status" value="1"/>
</dbReference>
<feature type="domain" description="ABM" evidence="1">
    <location>
        <begin position="3"/>
        <end position="91"/>
    </location>
</feature>
<dbReference type="InterPro" id="IPR050744">
    <property type="entry name" value="AI-2_Isomerase_LsrG"/>
</dbReference>
<dbReference type="KEGG" id="tje:TJEJU_1384"/>
<dbReference type="GO" id="GO:0003824">
    <property type="term" value="F:catalytic activity"/>
    <property type="evidence" value="ECO:0007669"/>
    <property type="project" value="TreeGrafter"/>
</dbReference>
<evidence type="ECO:0000259" key="1">
    <source>
        <dbReference type="PROSITE" id="PS51725"/>
    </source>
</evidence>
<gene>
    <name evidence="2" type="ORF">TJEJU_1384</name>
</gene>
<dbReference type="InterPro" id="IPR011008">
    <property type="entry name" value="Dimeric_a/b-barrel"/>
</dbReference>
<dbReference type="PROSITE" id="PS51725">
    <property type="entry name" value="ABM"/>
    <property type="match status" value="1"/>
</dbReference>
<keyword evidence="3" id="KW-1185">Reference proteome</keyword>
<organism evidence="2 3">
    <name type="scientific">Tenacibaculum jejuense</name>
    <dbReference type="NCBI Taxonomy" id="584609"/>
    <lineage>
        <taxon>Bacteria</taxon>
        <taxon>Pseudomonadati</taxon>
        <taxon>Bacteroidota</taxon>
        <taxon>Flavobacteriia</taxon>
        <taxon>Flavobacteriales</taxon>
        <taxon>Flavobacteriaceae</taxon>
        <taxon>Tenacibaculum</taxon>
    </lineage>
</organism>
<accession>A0A238U969</accession>